<dbReference type="RefSeq" id="WP_187467685.1">
    <property type="nucleotide sequence ID" value="NZ_JACSIT010000141.1"/>
</dbReference>
<dbReference type="SUPFAM" id="SSF51735">
    <property type="entry name" value="NAD(P)-binding Rossmann-fold domains"/>
    <property type="match status" value="1"/>
</dbReference>
<protein>
    <submittedName>
        <fullName evidence="2">NAD(P)H-binding protein</fullName>
    </submittedName>
</protein>
<reference evidence="2" key="1">
    <citation type="submission" date="2020-08" db="EMBL/GenBank/DDBJ databases">
        <title>Lewinella bacteria from marine environments.</title>
        <authorList>
            <person name="Zhong Y."/>
        </authorList>
    </citation>
    <scope>NUCLEOTIDE SEQUENCE</scope>
    <source>
        <strain evidence="2">KCTC 42187</strain>
    </source>
</reference>
<dbReference type="Proteomes" id="UP000650081">
    <property type="component" value="Unassembled WGS sequence"/>
</dbReference>
<dbReference type="GO" id="GO:0005737">
    <property type="term" value="C:cytoplasm"/>
    <property type="evidence" value="ECO:0007669"/>
    <property type="project" value="TreeGrafter"/>
</dbReference>
<evidence type="ECO:0000313" key="3">
    <source>
        <dbReference type="Proteomes" id="UP000650081"/>
    </source>
</evidence>
<sequence>MPLPTVVIAGATGFIGRWFIERFFREFHIVALSRTAMQAPDGEAKAEWRQVELYSLSSTEAALRGADYALYLVHSMHPTTRLHQGSFEDTDLLLADNFGRAARANGVKQIIFVGGILPQNEPVEALSRHLRSRWEVEKTLGASGVPVTALRAGIIVGAAGSSFTMIRKLVERLPVLICPAWCQSQTHPIDLDDALRMIHYCLGRESTFHRHFDLGGANVTTYMEMIEVVAELLGKRRVVRPVRFFSPGFSKFWVSLFTDSSQALVSPLIESLRHDLVAEPNELLAAFPQRSDFRTAARRALFGRETLPPLPARMPTQRTERNTVRSVQRLPNPRCHTATYVARIYQRWLPIFFRLLINVRTEGDLSVFRVGRIPLLQLQFIPSRSDNERQLFYITGGRLVRRKDYGWLEFRRVLNQQYVISAIHEFVPALPWYLYILTQARAHSWVMDRFGRYLGSE</sequence>
<dbReference type="Pfam" id="PF13460">
    <property type="entry name" value="NAD_binding_10"/>
    <property type="match status" value="1"/>
</dbReference>
<dbReference type="EMBL" id="JACSIT010000141">
    <property type="protein sequence ID" value="MBC6995657.1"/>
    <property type="molecule type" value="Genomic_DNA"/>
</dbReference>
<dbReference type="InterPro" id="IPR051783">
    <property type="entry name" value="NAD(P)-dependent_oxidoreduct"/>
</dbReference>
<evidence type="ECO:0000259" key="1">
    <source>
        <dbReference type="Pfam" id="PF13460"/>
    </source>
</evidence>
<dbReference type="GO" id="GO:0004029">
    <property type="term" value="F:aldehyde dehydrogenase (NAD+) activity"/>
    <property type="evidence" value="ECO:0007669"/>
    <property type="project" value="TreeGrafter"/>
</dbReference>
<dbReference type="PANTHER" id="PTHR48079">
    <property type="entry name" value="PROTEIN YEEZ"/>
    <property type="match status" value="1"/>
</dbReference>
<dbReference type="AlphaFoldDB" id="A0A923PKA9"/>
<feature type="domain" description="NAD(P)-binding" evidence="1">
    <location>
        <begin position="10"/>
        <end position="155"/>
    </location>
</feature>
<proteinExistence type="predicted"/>
<evidence type="ECO:0000313" key="2">
    <source>
        <dbReference type="EMBL" id="MBC6995657.1"/>
    </source>
</evidence>
<accession>A0A923PKA9</accession>
<keyword evidence="3" id="KW-1185">Reference proteome</keyword>
<comment type="caution">
    <text evidence="2">The sequence shown here is derived from an EMBL/GenBank/DDBJ whole genome shotgun (WGS) entry which is preliminary data.</text>
</comment>
<organism evidence="2 3">
    <name type="scientific">Neolewinella lacunae</name>
    <dbReference type="NCBI Taxonomy" id="1517758"/>
    <lineage>
        <taxon>Bacteria</taxon>
        <taxon>Pseudomonadati</taxon>
        <taxon>Bacteroidota</taxon>
        <taxon>Saprospiria</taxon>
        <taxon>Saprospirales</taxon>
        <taxon>Lewinellaceae</taxon>
        <taxon>Neolewinella</taxon>
    </lineage>
</organism>
<gene>
    <name evidence="2" type="ORF">H9S92_15930</name>
</gene>
<dbReference type="Gene3D" id="3.40.50.720">
    <property type="entry name" value="NAD(P)-binding Rossmann-like Domain"/>
    <property type="match status" value="1"/>
</dbReference>
<name>A0A923PKA9_9BACT</name>
<dbReference type="InterPro" id="IPR016040">
    <property type="entry name" value="NAD(P)-bd_dom"/>
</dbReference>
<dbReference type="InterPro" id="IPR036291">
    <property type="entry name" value="NAD(P)-bd_dom_sf"/>
</dbReference>
<dbReference type="PANTHER" id="PTHR48079:SF6">
    <property type="entry name" value="NAD(P)-BINDING DOMAIN-CONTAINING PROTEIN-RELATED"/>
    <property type="match status" value="1"/>
</dbReference>